<evidence type="ECO:0000256" key="5">
    <source>
        <dbReference type="ARBA" id="ARBA00022824"/>
    </source>
</evidence>
<dbReference type="AlphaFoldDB" id="A0A8J5XYH7"/>
<evidence type="ECO:0000256" key="10">
    <source>
        <dbReference type="ARBA" id="ARBA00023170"/>
    </source>
</evidence>
<keyword evidence="15" id="KW-1185">Reference proteome</keyword>
<evidence type="ECO:0000256" key="2">
    <source>
        <dbReference type="ARBA" id="ARBA00010120"/>
    </source>
</evidence>
<feature type="region of interest" description="Disordered" evidence="11">
    <location>
        <begin position="100"/>
        <end position="138"/>
    </location>
</feature>
<keyword evidence="6" id="KW-0931">ER-Golgi transport</keyword>
<dbReference type="InterPro" id="IPR000133">
    <property type="entry name" value="ER_ret_rcpt"/>
</dbReference>
<evidence type="ECO:0000313" key="14">
    <source>
        <dbReference type="EMBL" id="KAG8471147.1"/>
    </source>
</evidence>
<sequence length="484" mass="51597">MVVLRRVALLAACALAVERGCEDDHASCYEWALQGECGRNSPYMERYCPSSCGLCPGMRAVVHVPRIQRAFSSWRAGRESVNGEGDVQRVTARRRLAHERLNLLSPEEPALNDGSGAEEGERQNNAAQRRAPTDAPVHAHAHAPLRAAADEHRAVADGGLPRGSADDGGRARAAESRGAEAEAEGEGEAEAAEEAGDEDDEGDEGEYDEDEGEQAGPLDWIEPRHIVYLFELSGLAQIASHALTLLHARTVRTSLEGVSVKTLQLQLAAVLSRGAFCCTSHFGAHWIVRIELPAAAVLLLLLLRAHARRPVALVRRTADSAADSARRQRDLSPVAGPGGGGGFGAGPLARDAHGAASRPSADDNFPLRSVCAACALLAAGLSLVTSYGLVTYATLAFSIFVEAAALVPQRRLLVATSRVSSLSGHAVLLLALSRAIRLLMWAVLYHEGDTQHALMLADAAHCVMLGRFVHDYVRILVPRIVVPI</sequence>
<feature type="compositionally biased region" description="Basic and acidic residues" evidence="11">
    <location>
        <begin position="164"/>
        <end position="180"/>
    </location>
</feature>
<comment type="caution">
    <text evidence="14">The sequence shown here is derived from an EMBL/GenBank/DDBJ whole genome shotgun (WGS) entry which is preliminary data.</text>
</comment>
<evidence type="ECO:0000256" key="11">
    <source>
        <dbReference type="SAM" id="MobiDB-lite"/>
    </source>
</evidence>
<feature type="compositionally biased region" description="Acidic residues" evidence="11">
    <location>
        <begin position="181"/>
        <end position="213"/>
    </location>
</feature>
<gene>
    <name evidence="14" type="ORF">KFE25_009568</name>
</gene>
<dbReference type="EMBL" id="JAGTXO010000001">
    <property type="protein sequence ID" value="KAG8471147.1"/>
    <property type="molecule type" value="Genomic_DNA"/>
</dbReference>
<dbReference type="PANTHER" id="PTHR10585">
    <property type="entry name" value="ER LUMEN PROTEIN RETAINING RECEPTOR"/>
    <property type="match status" value="1"/>
</dbReference>
<feature type="domain" description="ShKT" evidence="13">
    <location>
        <begin position="21"/>
        <end position="55"/>
    </location>
</feature>
<evidence type="ECO:0000256" key="6">
    <source>
        <dbReference type="ARBA" id="ARBA00022892"/>
    </source>
</evidence>
<evidence type="ECO:0000256" key="1">
    <source>
        <dbReference type="ARBA" id="ARBA00004477"/>
    </source>
</evidence>
<dbReference type="GO" id="GO:0005789">
    <property type="term" value="C:endoplasmic reticulum membrane"/>
    <property type="evidence" value="ECO:0007669"/>
    <property type="project" value="UniProtKB-SubCell"/>
</dbReference>
<evidence type="ECO:0000256" key="7">
    <source>
        <dbReference type="ARBA" id="ARBA00022927"/>
    </source>
</evidence>
<keyword evidence="3" id="KW-0813">Transport</keyword>
<dbReference type="Pfam" id="PF00810">
    <property type="entry name" value="ER_lumen_recept"/>
    <property type="match status" value="1"/>
</dbReference>
<evidence type="ECO:0000256" key="9">
    <source>
        <dbReference type="ARBA" id="ARBA00023136"/>
    </source>
</evidence>
<dbReference type="SMART" id="SM00254">
    <property type="entry name" value="ShKT"/>
    <property type="match status" value="1"/>
</dbReference>
<comment type="subcellular location">
    <subcellularLocation>
        <location evidence="1">Endoplasmic reticulum membrane</location>
        <topology evidence="1">Multi-pass membrane protein</topology>
    </subcellularLocation>
</comment>
<accession>A0A8J5XYH7</accession>
<proteinExistence type="inferred from homology"/>
<feature type="chain" id="PRO_5035192070" description="ShKT domain-containing protein" evidence="12">
    <location>
        <begin position="17"/>
        <end position="484"/>
    </location>
</feature>
<name>A0A8J5XYH7_DIALT</name>
<dbReference type="PROSITE" id="PS51670">
    <property type="entry name" value="SHKT"/>
    <property type="match status" value="1"/>
</dbReference>
<dbReference type="OrthoDB" id="5920234at2759"/>
<organism evidence="14 15">
    <name type="scientific">Diacronema lutheri</name>
    <name type="common">Unicellular marine alga</name>
    <name type="synonym">Monochrysis lutheri</name>
    <dbReference type="NCBI Taxonomy" id="2081491"/>
    <lineage>
        <taxon>Eukaryota</taxon>
        <taxon>Haptista</taxon>
        <taxon>Haptophyta</taxon>
        <taxon>Pavlovophyceae</taxon>
        <taxon>Pavlovales</taxon>
        <taxon>Pavlovaceae</taxon>
        <taxon>Diacronema</taxon>
    </lineage>
</organism>
<keyword evidence="12" id="KW-0732">Signal</keyword>
<feature type="region of interest" description="Disordered" evidence="11">
    <location>
        <begin position="156"/>
        <end position="216"/>
    </location>
</feature>
<keyword evidence="8" id="KW-1133">Transmembrane helix</keyword>
<dbReference type="Pfam" id="PF01549">
    <property type="entry name" value="ShK"/>
    <property type="match status" value="1"/>
</dbReference>
<feature type="signal peptide" evidence="12">
    <location>
        <begin position="1"/>
        <end position="16"/>
    </location>
</feature>
<comment type="similarity">
    <text evidence="2">Belongs to the ERD2 family.</text>
</comment>
<keyword evidence="7" id="KW-0653">Protein transport</keyword>
<keyword evidence="4" id="KW-0812">Transmembrane</keyword>
<dbReference type="Gene3D" id="1.10.10.1940">
    <property type="match status" value="1"/>
</dbReference>
<dbReference type="GO" id="GO:0015031">
    <property type="term" value="P:protein transport"/>
    <property type="evidence" value="ECO:0007669"/>
    <property type="project" value="UniProtKB-KW"/>
</dbReference>
<evidence type="ECO:0000313" key="15">
    <source>
        <dbReference type="Proteomes" id="UP000751190"/>
    </source>
</evidence>
<keyword evidence="10" id="KW-0675">Receptor</keyword>
<protein>
    <recommendedName>
        <fullName evidence="13">ShKT domain-containing protein</fullName>
    </recommendedName>
</protein>
<dbReference type="GO" id="GO:0016192">
    <property type="term" value="P:vesicle-mediated transport"/>
    <property type="evidence" value="ECO:0007669"/>
    <property type="project" value="UniProtKB-KW"/>
</dbReference>
<dbReference type="GO" id="GO:0046923">
    <property type="term" value="F:ER retention sequence binding"/>
    <property type="evidence" value="ECO:0007669"/>
    <property type="project" value="InterPro"/>
</dbReference>
<keyword evidence="9" id="KW-0472">Membrane</keyword>
<evidence type="ECO:0000256" key="4">
    <source>
        <dbReference type="ARBA" id="ARBA00022692"/>
    </source>
</evidence>
<evidence type="ECO:0000259" key="13">
    <source>
        <dbReference type="PROSITE" id="PS51670"/>
    </source>
</evidence>
<reference evidence="14" key="1">
    <citation type="submission" date="2021-05" db="EMBL/GenBank/DDBJ databases">
        <title>The genome of the haptophyte Pavlova lutheri (Diacronema luteri, Pavlovales) - a model for lipid biosynthesis in eukaryotic algae.</title>
        <authorList>
            <person name="Hulatt C.J."/>
            <person name="Posewitz M.C."/>
        </authorList>
    </citation>
    <scope>NUCLEOTIDE SEQUENCE</scope>
    <source>
        <strain evidence="14">NIVA-4/92</strain>
    </source>
</reference>
<dbReference type="Proteomes" id="UP000751190">
    <property type="component" value="Unassembled WGS sequence"/>
</dbReference>
<dbReference type="GO" id="GO:0006621">
    <property type="term" value="P:protein retention in ER lumen"/>
    <property type="evidence" value="ECO:0007669"/>
    <property type="project" value="InterPro"/>
</dbReference>
<dbReference type="InterPro" id="IPR003582">
    <property type="entry name" value="ShKT_dom"/>
</dbReference>
<evidence type="ECO:0000256" key="12">
    <source>
        <dbReference type="SAM" id="SignalP"/>
    </source>
</evidence>
<keyword evidence="5" id="KW-0256">Endoplasmic reticulum</keyword>
<evidence type="ECO:0000256" key="8">
    <source>
        <dbReference type="ARBA" id="ARBA00022989"/>
    </source>
</evidence>
<evidence type="ECO:0000256" key="3">
    <source>
        <dbReference type="ARBA" id="ARBA00022448"/>
    </source>
</evidence>